<comment type="subcellular location">
    <subcellularLocation>
        <location evidence="1">Cell membrane</location>
        <topology evidence="1">Multi-pass membrane protein</topology>
    </subcellularLocation>
</comment>
<protein>
    <submittedName>
        <fullName evidence="7">Polysaccharide biosynthesis protein</fullName>
    </submittedName>
</protein>
<reference evidence="8" key="1">
    <citation type="submission" date="2018-08" db="EMBL/GenBank/DDBJ databases">
        <authorList>
            <person name="Grouzdev D.S."/>
            <person name="Krutkina M.S."/>
        </authorList>
    </citation>
    <scope>NUCLEOTIDE SEQUENCE [LARGE SCALE GENOMIC DNA]</scope>
    <source>
        <strain evidence="8">4-11</strain>
    </source>
</reference>
<evidence type="ECO:0000256" key="6">
    <source>
        <dbReference type="SAM" id="Phobius"/>
    </source>
</evidence>
<feature type="transmembrane region" description="Helical" evidence="6">
    <location>
        <begin position="126"/>
        <end position="143"/>
    </location>
</feature>
<feature type="transmembrane region" description="Helical" evidence="6">
    <location>
        <begin position="268"/>
        <end position="287"/>
    </location>
</feature>
<accession>A0A372MLK0</accession>
<dbReference type="PANTHER" id="PTHR30250">
    <property type="entry name" value="PST FAMILY PREDICTED COLANIC ACID TRANSPORTER"/>
    <property type="match status" value="1"/>
</dbReference>
<proteinExistence type="predicted"/>
<dbReference type="Proteomes" id="UP000264002">
    <property type="component" value="Unassembled WGS sequence"/>
</dbReference>
<keyword evidence="2" id="KW-1003">Cell membrane</keyword>
<reference evidence="7 8" key="2">
    <citation type="submission" date="2018-09" db="EMBL/GenBank/DDBJ databases">
        <title>Genome of Sphaerochaeta halotolerans strain 4-11.</title>
        <authorList>
            <person name="Nazina T.N."/>
            <person name="Sokolova D.S."/>
        </authorList>
    </citation>
    <scope>NUCLEOTIDE SEQUENCE [LARGE SCALE GENOMIC DNA]</scope>
    <source>
        <strain evidence="7 8">4-11</strain>
    </source>
</reference>
<dbReference type="AlphaFoldDB" id="A0A372MLK0"/>
<dbReference type="RefSeq" id="WP_117329092.1">
    <property type="nucleotide sequence ID" value="NZ_QUWK01000001.1"/>
</dbReference>
<evidence type="ECO:0000313" key="7">
    <source>
        <dbReference type="EMBL" id="RFU96273.1"/>
    </source>
</evidence>
<name>A0A372MLK0_9SPIR</name>
<dbReference type="InterPro" id="IPR050833">
    <property type="entry name" value="Poly_Biosynth_Transport"/>
</dbReference>
<keyword evidence="8" id="KW-1185">Reference proteome</keyword>
<comment type="caution">
    <text evidence="7">The sequence shown here is derived from an EMBL/GenBank/DDBJ whole genome shotgun (WGS) entry which is preliminary data.</text>
</comment>
<evidence type="ECO:0000256" key="2">
    <source>
        <dbReference type="ARBA" id="ARBA00022475"/>
    </source>
</evidence>
<evidence type="ECO:0000313" key="8">
    <source>
        <dbReference type="Proteomes" id="UP000264002"/>
    </source>
</evidence>
<evidence type="ECO:0000256" key="1">
    <source>
        <dbReference type="ARBA" id="ARBA00004651"/>
    </source>
</evidence>
<feature type="transmembrane region" description="Helical" evidence="6">
    <location>
        <begin position="465"/>
        <end position="487"/>
    </location>
</feature>
<feature type="transmembrane region" description="Helical" evidence="6">
    <location>
        <begin position="12"/>
        <end position="34"/>
    </location>
</feature>
<feature type="transmembrane region" description="Helical" evidence="6">
    <location>
        <begin position="164"/>
        <end position="188"/>
    </location>
</feature>
<keyword evidence="5 6" id="KW-0472">Membrane</keyword>
<dbReference type="EMBL" id="QUWK01000001">
    <property type="protein sequence ID" value="RFU96273.1"/>
    <property type="molecule type" value="Genomic_DNA"/>
</dbReference>
<keyword evidence="3 6" id="KW-0812">Transmembrane</keyword>
<evidence type="ECO:0000256" key="4">
    <source>
        <dbReference type="ARBA" id="ARBA00022989"/>
    </source>
</evidence>
<feature type="transmembrane region" description="Helical" evidence="6">
    <location>
        <begin position="46"/>
        <end position="70"/>
    </location>
</feature>
<evidence type="ECO:0000256" key="3">
    <source>
        <dbReference type="ARBA" id="ARBA00022692"/>
    </source>
</evidence>
<feature type="transmembrane region" description="Helical" evidence="6">
    <location>
        <begin position="400"/>
        <end position="417"/>
    </location>
</feature>
<keyword evidence="4 6" id="KW-1133">Transmembrane helix</keyword>
<gene>
    <name evidence="7" type="ORF">DYP60_01520</name>
</gene>
<feature type="transmembrane region" description="Helical" evidence="6">
    <location>
        <begin position="438"/>
        <end position="459"/>
    </location>
</feature>
<evidence type="ECO:0000256" key="5">
    <source>
        <dbReference type="ARBA" id="ARBA00023136"/>
    </source>
</evidence>
<dbReference type="GO" id="GO:0005886">
    <property type="term" value="C:plasma membrane"/>
    <property type="evidence" value="ECO:0007669"/>
    <property type="project" value="UniProtKB-SubCell"/>
</dbReference>
<feature type="transmembrane region" description="Helical" evidence="6">
    <location>
        <begin position="91"/>
        <end position="114"/>
    </location>
</feature>
<dbReference type="PANTHER" id="PTHR30250:SF26">
    <property type="entry name" value="PSMA PROTEIN"/>
    <property type="match status" value="1"/>
</dbReference>
<feature type="transmembrane region" description="Helical" evidence="6">
    <location>
        <begin position="308"/>
        <end position="328"/>
    </location>
</feature>
<sequence>MSRLYKAQNNIKFGYLNTLISLILKFSLRTVFIYSIGVTYLGVNGLFTNVLSVLSLADLGISTALNYSLYKPVAENDIDKIKALMKVFKKAYIGIACVITIMGIMLLPFLHIIIKDPVGISYTELQIYYSIFLFNTVSTYFIAYKYSLVNADQKNYIQTNFHTATIIVTSIFQVIVLLIYKSFLLYLLSATLVELFQKFLVNAYINKKYPYLTSSSGRKLSKEELAPIKINIKALIYHKIGTVAVHQTDNILISSFINITTVGIVSNYTLVITSITSFINIIFNSIISSLGNLVATENIDKQYEVFKIYRFVGFWLYGMFTISFALLLGPFISLWLGPEMIISSSVVYMILIDYYLKGHRIVVNNFKTAAGVFNQDKYIALTQAVVNLVLSIILVRYIGLIGIFIGTVVQGLIATVSRPFILYRDVFKKPGLLYYKDSLLYLIVLALPYIVLAFIQNALFKDISIINFILFGMIDVIVINTFFILLLRKRDEFIYLKKIIKMKFLRRTYE</sequence>
<organism evidence="7 8">
    <name type="scientific">Sphaerochaeta halotolerans</name>
    <dbReference type="NCBI Taxonomy" id="2293840"/>
    <lineage>
        <taxon>Bacteria</taxon>
        <taxon>Pseudomonadati</taxon>
        <taxon>Spirochaetota</taxon>
        <taxon>Spirochaetia</taxon>
        <taxon>Spirochaetales</taxon>
        <taxon>Sphaerochaetaceae</taxon>
        <taxon>Sphaerochaeta</taxon>
    </lineage>
</organism>